<feature type="transmembrane region" description="Helical" evidence="1">
    <location>
        <begin position="6"/>
        <end position="25"/>
    </location>
</feature>
<dbReference type="EMBL" id="JADWVN010000019">
    <property type="protein sequence ID" value="MBL7527049.1"/>
    <property type="molecule type" value="Genomic_DNA"/>
</dbReference>
<protein>
    <submittedName>
        <fullName evidence="2">Uncharacterized protein</fullName>
    </submittedName>
</protein>
<sequence length="102" mass="11905">MNNKFMSLAEYSHIVFIILLINLFYSDHARANTNSLIPQSTQLAYFIGYHSYSRNPAVIHVAPVQPIRGAYWTGWKYIGYSCQRRCLIDKWTGLTIQCRQRC</sequence>
<accession>A0ABS1WCH7</accession>
<evidence type="ECO:0000313" key="3">
    <source>
        <dbReference type="Proteomes" id="UP000809910"/>
    </source>
</evidence>
<keyword evidence="1" id="KW-0472">Membrane</keyword>
<organism evidence="2 3">
    <name type="scientific">Legionella bononiensis</name>
    <dbReference type="NCBI Taxonomy" id="2793102"/>
    <lineage>
        <taxon>Bacteria</taxon>
        <taxon>Pseudomonadati</taxon>
        <taxon>Pseudomonadota</taxon>
        <taxon>Gammaproteobacteria</taxon>
        <taxon>Legionellales</taxon>
        <taxon>Legionellaceae</taxon>
        <taxon>Legionella</taxon>
    </lineage>
</organism>
<reference evidence="2 3" key="1">
    <citation type="submission" date="2020-12" db="EMBL/GenBank/DDBJ databases">
        <title>WGS of Legionella: environmental sample.</title>
        <authorList>
            <person name="Cristino S."/>
            <person name="Girolamini L."/>
            <person name="Salaris S."/>
            <person name="Pascale M.R."/>
            <person name="Mazzotta M."/>
            <person name="Orsini M."/>
            <person name="Grottola A."/>
        </authorList>
    </citation>
    <scope>NUCLEOTIDE SEQUENCE [LARGE SCALE GENOMIC DNA]</scope>
    <source>
        <strain evidence="2 3">30cs62</strain>
    </source>
</reference>
<evidence type="ECO:0000256" key="1">
    <source>
        <dbReference type="SAM" id="Phobius"/>
    </source>
</evidence>
<dbReference type="RefSeq" id="WP_203107829.1">
    <property type="nucleotide sequence ID" value="NZ_JADOBG010000002.1"/>
</dbReference>
<evidence type="ECO:0000313" key="2">
    <source>
        <dbReference type="EMBL" id="MBL7527049.1"/>
    </source>
</evidence>
<keyword evidence="3" id="KW-1185">Reference proteome</keyword>
<gene>
    <name evidence="2" type="ORF">I5282_10755</name>
</gene>
<comment type="caution">
    <text evidence="2">The sequence shown here is derived from an EMBL/GenBank/DDBJ whole genome shotgun (WGS) entry which is preliminary data.</text>
</comment>
<keyword evidence="1" id="KW-1133">Transmembrane helix</keyword>
<name>A0ABS1WCH7_9GAMM</name>
<dbReference type="Proteomes" id="UP000809910">
    <property type="component" value="Unassembled WGS sequence"/>
</dbReference>
<proteinExistence type="predicted"/>
<keyword evidence="1" id="KW-0812">Transmembrane</keyword>